<dbReference type="PROSITE" id="PS51257">
    <property type="entry name" value="PROKAR_LIPOPROTEIN"/>
    <property type="match status" value="1"/>
</dbReference>
<evidence type="ECO:0000256" key="7">
    <source>
        <dbReference type="ARBA" id="ARBA00022989"/>
    </source>
</evidence>
<keyword evidence="5" id="KW-0592">Phosphate transport</keyword>
<dbReference type="Pfam" id="PF00528">
    <property type="entry name" value="BPD_transp_1"/>
    <property type="match status" value="1"/>
</dbReference>
<dbReference type="PANTHER" id="PTHR42922:SF1">
    <property type="entry name" value="PHOSPHATE TRANSPORT SYSTEM PERMEASE PROTEIN PSTA"/>
    <property type="match status" value="1"/>
</dbReference>
<dbReference type="PROSITE" id="PS50928">
    <property type="entry name" value="ABC_TM1"/>
    <property type="match status" value="1"/>
</dbReference>
<dbReference type="CDD" id="cd06261">
    <property type="entry name" value="TM_PBP2"/>
    <property type="match status" value="1"/>
</dbReference>
<dbReference type="InterPro" id="IPR035906">
    <property type="entry name" value="MetI-like_sf"/>
</dbReference>
<keyword evidence="6 9" id="KW-0812">Transmembrane</keyword>
<keyword evidence="7 9" id="KW-1133">Transmembrane helix</keyword>
<feature type="transmembrane region" description="Helical" evidence="9">
    <location>
        <begin position="62"/>
        <end position="85"/>
    </location>
</feature>
<organism evidence="11">
    <name type="scientific">hydrothermal vent metagenome</name>
    <dbReference type="NCBI Taxonomy" id="652676"/>
    <lineage>
        <taxon>unclassified sequences</taxon>
        <taxon>metagenomes</taxon>
        <taxon>ecological metagenomes</taxon>
    </lineage>
</organism>
<evidence type="ECO:0000256" key="8">
    <source>
        <dbReference type="ARBA" id="ARBA00023136"/>
    </source>
</evidence>
<evidence type="ECO:0000313" key="11">
    <source>
        <dbReference type="EMBL" id="VAW40364.1"/>
    </source>
</evidence>
<proteinExistence type="inferred from homology"/>
<protein>
    <submittedName>
        <fullName evidence="11">Phosphate transport system permease protein PstA (TC 3.A.1.7.1)</fullName>
    </submittedName>
</protein>
<feature type="transmembrane region" description="Helical" evidence="9">
    <location>
        <begin position="133"/>
        <end position="150"/>
    </location>
</feature>
<dbReference type="GO" id="GO:0005886">
    <property type="term" value="C:plasma membrane"/>
    <property type="evidence" value="ECO:0007669"/>
    <property type="project" value="UniProtKB-SubCell"/>
</dbReference>
<feature type="domain" description="ABC transmembrane type-1" evidence="10">
    <location>
        <begin position="66"/>
        <end position="268"/>
    </location>
</feature>
<sequence>MIIRRRKLINASVLTVSCLAAFGGLFVLIWILADVVFKGAGAINWSFFTQLPTPPGMSGGGLANAIVGTFLMTGTAVIIAVPFGIMAGTYLAEFGDNLLGRVARFLSDILVSAPSIVIGVFVYLVMVKTLGHFSGWAGAISLAIIMLPVVSRTTEEMLKLIGPEMRESALALGAPYWRMMSGVIFRAAGPGIGTGVMLAVARVAGETAPLLFTALNSPYWMHSMNEPIANLTVVMFNYAMSPYDDWHTQAWGAALLITSAVLIVNIFTRLILGGKRRR</sequence>
<dbReference type="InterPro" id="IPR005672">
    <property type="entry name" value="Phosphate_PstA"/>
</dbReference>
<dbReference type="PANTHER" id="PTHR42922">
    <property type="entry name" value="PHOSPHATE TRANSPORT SYSTEM PERMEASE PROTEIN PSTA"/>
    <property type="match status" value="1"/>
</dbReference>
<keyword evidence="4" id="KW-1003">Cell membrane</keyword>
<comment type="similarity">
    <text evidence="2">Belongs to the binding-protein-dependent transport system permease family. CysTW subfamily.</text>
</comment>
<evidence type="ECO:0000256" key="4">
    <source>
        <dbReference type="ARBA" id="ARBA00022475"/>
    </source>
</evidence>
<comment type="subcellular location">
    <subcellularLocation>
        <location evidence="1">Cell membrane</location>
        <topology evidence="1">Multi-pass membrane protein</topology>
    </subcellularLocation>
</comment>
<dbReference type="Gene3D" id="1.10.3720.10">
    <property type="entry name" value="MetI-like"/>
    <property type="match status" value="1"/>
</dbReference>
<evidence type="ECO:0000256" key="6">
    <source>
        <dbReference type="ARBA" id="ARBA00022692"/>
    </source>
</evidence>
<dbReference type="GO" id="GO:0005315">
    <property type="term" value="F:phosphate transmembrane transporter activity"/>
    <property type="evidence" value="ECO:0007669"/>
    <property type="project" value="InterPro"/>
</dbReference>
<reference evidence="11" key="1">
    <citation type="submission" date="2018-06" db="EMBL/GenBank/DDBJ databases">
        <authorList>
            <person name="Zhirakovskaya E."/>
        </authorList>
    </citation>
    <scope>NUCLEOTIDE SEQUENCE</scope>
</reference>
<dbReference type="GO" id="GO:0035435">
    <property type="term" value="P:phosphate ion transmembrane transport"/>
    <property type="evidence" value="ECO:0007669"/>
    <property type="project" value="InterPro"/>
</dbReference>
<gene>
    <name evidence="11" type="ORF">MNBD_DELTA03-365</name>
</gene>
<dbReference type="EMBL" id="UOEX01000329">
    <property type="protein sequence ID" value="VAW40364.1"/>
    <property type="molecule type" value="Genomic_DNA"/>
</dbReference>
<evidence type="ECO:0000256" key="3">
    <source>
        <dbReference type="ARBA" id="ARBA00022448"/>
    </source>
</evidence>
<name>A0A3B0W9I3_9ZZZZ</name>
<feature type="transmembrane region" description="Helical" evidence="9">
    <location>
        <begin position="183"/>
        <end position="204"/>
    </location>
</feature>
<keyword evidence="8 9" id="KW-0472">Membrane</keyword>
<evidence type="ECO:0000259" key="10">
    <source>
        <dbReference type="PROSITE" id="PS50928"/>
    </source>
</evidence>
<evidence type="ECO:0000256" key="2">
    <source>
        <dbReference type="ARBA" id="ARBA00007069"/>
    </source>
</evidence>
<feature type="transmembrane region" description="Helical" evidence="9">
    <location>
        <begin position="12"/>
        <end position="33"/>
    </location>
</feature>
<dbReference type="InterPro" id="IPR051408">
    <property type="entry name" value="Phosphate_transprt_permease"/>
</dbReference>
<evidence type="ECO:0000256" key="9">
    <source>
        <dbReference type="SAM" id="Phobius"/>
    </source>
</evidence>
<evidence type="ECO:0000256" key="5">
    <source>
        <dbReference type="ARBA" id="ARBA00022592"/>
    </source>
</evidence>
<dbReference type="SUPFAM" id="SSF161098">
    <property type="entry name" value="MetI-like"/>
    <property type="match status" value="1"/>
</dbReference>
<dbReference type="AlphaFoldDB" id="A0A3B0W9I3"/>
<keyword evidence="3" id="KW-0813">Transport</keyword>
<evidence type="ECO:0000256" key="1">
    <source>
        <dbReference type="ARBA" id="ARBA00004651"/>
    </source>
</evidence>
<dbReference type="NCBIfam" id="TIGR00974">
    <property type="entry name" value="3a0107s02c"/>
    <property type="match status" value="1"/>
</dbReference>
<feature type="transmembrane region" description="Helical" evidence="9">
    <location>
        <begin position="105"/>
        <end position="127"/>
    </location>
</feature>
<dbReference type="InterPro" id="IPR000515">
    <property type="entry name" value="MetI-like"/>
</dbReference>
<feature type="transmembrane region" description="Helical" evidence="9">
    <location>
        <begin position="250"/>
        <end position="272"/>
    </location>
</feature>
<accession>A0A3B0W9I3</accession>